<keyword evidence="1" id="KW-1133">Transmembrane helix</keyword>
<sequence>MKIITPLVGLALVLLGIYFLGQNIIVATRLSLNLFGSMSTAGSVLLMVSGLVALISFPRETGNLGWILLSLGIILVFLHARIILRPSSLLTFLLSISSILVGCNLLKTRTTRF</sequence>
<gene>
    <name evidence="2" type="ORF">NIES46_43640</name>
</gene>
<comment type="caution">
    <text evidence="2">The sequence shown here is derived from an EMBL/GenBank/DDBJ whole genome shotgun (WGS) entry which is preliminary data.</text>
</comment>
<feature type="transmembrane region" description="Helical" evidence="1">
    <location>
        <begin position="34"/>
        <end position="57"/>
    </location>
</feature>
<dbReference type="EMBL" id="BIMW01000178">
    <property type="protein sequence ID" value="GCE96295.1"/>
    <property type="molecule type" value="Genomic_DNA"/>
</dbReference>
<organism evidence="2 3">
    <name type="scientific">Limnospira platensis NIES-46</name>
    <dbReference type="NCBI Taxonomy" id="1236695"/>
    <lineage>
        <taxon>Bacteria</taxon>
        <taxon>Bacillati</taxon>
        <taxon>Cyanobacteriota</taxon>
        <taxon>Cyanophyceae</taxon>
        <taxon>Oscillatoriophycideae</taxon>
        <taxon>Oscillatoriales</taxon>
        <taxon>Sirenicapillariaceae</taxon>
        <taxon>Limnospira</taxon>
    </lineage>
</organism>
<evidence type="ECO:0000313" key="3">
    <source>
        <dbReference type="Proteomes" id="UP000326169"/>
    </source>
</evidence>
<feature type="transmembrane region" description="Helical" evidence="1">
    <location>
        <begin position="89"/>
        <end position="106"/>
    </location>
</feature>
<feature type="transmembrane region" description="Helical" evidence="1">
    <location>
        <begin position="7"/>
        <end position="28"/>
    </location>
</feature>
<feature type="transmembrane region" description="Helical" evidence="1">
    <location>
        <begin position="64"/>
        <end position="83"/>
    </location>
</feature>
<reference evidence="2 3" key="1">
    <citation type="journal article" date="2019" name="J Genomics">
        <title>The Draft Genome of a Hydrogen-producing Cyanobacterium, Arthrospira platensis NIES-46.</title>
        <authorList>
            <person name="Suzuki S."/>
            <person name="Yamaguchi H."/>
            <person name="Kawachi M."/>
        </authorList>
    </citation>
    <scope>NUCLEOTIDE SEQUENCE [LARGE SCALE GENOMIC DNA]</scope>
    <source>
        <strain evidence="2 3">NIES-46</strain>
    </source>
</reference>
<protein>
    <submittedName>
        <fullName evidence="2">Uncharacterized protein</fullName>
    </submittedName>
</protein>
<evidence type="ECO:0000313" key="2">
    <source>
        <dbReference type="EMBL" id="GCE96295.1"/>
    </source>
</evidence>
<proteinExistence type="predicted"/>
<keyword evidence="1" id="KW-0472">Membrane</keyword>
<name>A0A5M3TCW9_LIMPL</name>
<evidence type="ECO:0000256" key="1">
    <source>
        <dbReference type="SAM" id="Phobius"/>
    </source>
</evidence>
<keyword evidence="3" id="KW-1185">Reference proteome</keyword>
<dbReference type="Proteomes" id="UP000326169">
    <property type="component" value="Unassembled WGS sequence"/>
</dbReference>
<accession>A0A5M3TCW9</accession>
<keyword evidence="1" id="KW-0812">Transmembrane</keyword>